<name>A0ABT1XMS4_9SPHN</name>
<feature type="domain" description="N-acetyltransferase" evidence="1">
    <location>
        <begin position="1"/>
        <end position="126"/>
    </location>
</feature>
<dbReference type="CDD" id="cd04301">
    <property type="entry name" value="NAT_SF"/>
    <property type="match status" value="1"/>
</dbReference>
<dbReference type="InterPro" id="IPR016181">
    <property type="entry name" value="Acyl_CoA_acyltransferase"/>
</dbReference>
<dbReference type="InterPro" id="IPR000182">
    <property type="entry name" value="GNAT_dom"/>
</dbReference>
<sequence>MRHPVHRTARNTNEAFFVAVEGERIVGICMLESSTFPRLQHQAELRISVLKEAWGTGVSRKLMDLAIEFFRSNPMLTRLSLQVSTRHARGIEVYRKYGFAEEGVKRRGMRVGGDYHDLLMMALLKDDE</sequence>
<accession>A0ABT1XMS4</accession>
<protein>
    <submittedName>
        <fullName evidence="2">GNAT family N-acetyltransferase</fullName>
    </submittedName>
</protein>
<dbReference type="PROSITE" id="PS51186">
    <property type="entry name" value="GNAT"/>
    <property type="match status" value="1"/>
</dbReference>
<evidence type="ECO:0000313" key="2">
    <source>
        <dbReference type="EMBL" id="MCR2832959.1"/>
    </source>
</evidence>
<evidence type="ECO:0000313" key="3">
    <source>
        <dbReference type="Proteomes" id="UP001206067"/>
    </source>
</evidence>
<dbReference type="RefSeq" id="WP_257594744.1">
    <property type="nucleotide sequence ID" value="NZ_JANKHH010000002.1"/>
</dbReference>
<dbReference type="SUPFAM" id="SSF55729">
    <property type="entry name" value="Acyl-CoA N-acyltransferases (Nat)"/>
    <property type="match status" value="1"/>
</dbReference>
<comment type="caution">
    <text evidence="2">The sequence shown here is derived from an EMBL/GenBank/DDBJ whole genome shotgun (WGS) entry which is preliminary data.</text>
</comment>
<dbReference type="Gene3D" id="3.40.630.30">
    <property type="match status" value="1"/>
</dbReference>
<evidence type="ECO:0000259" key="1">
    <source>
        <dbReference type="PROSITE" id="PS51186"/>
    </source>
</evidence>
<gene>
    <name evidence="2" type="ORF">NSO95_03300</name>
</gene>
<dbReference type="EMBL" id="JANKHH010000002">
    <property type="protein sequence ID" value="MCR2832959.1"/>
    <property type="molecule type" value="Genomic_DNA"/>
</dbReference>
<dbReference type="Proteomes" id="UP001206067">
    <property type="component" value="Unassembled WGS sequence"/>
</dbReference>
<dbReference type="PANTHER" id="PTHR43415">
    <property type="entry name" value="SPERMIDINE N(1)-ACETYLTRANSFERASE"/>
    <property type="match status" value="1"/>
</dbReference>
<proteinExistence type="predicted"/>
<reference evidence="2 3" key="1">
    <citation type="submission" date="2022-08" db="EMBL/GenBank/DDBJ databases">
        <title>Polyphasic taxonomy analysis of Qipengyuania sp.RS5-5.</title>
        <authorList>
            <person name="Xamxidin M."/>
            <person name="Wu M."/>
        </authorList>
    </citation>
    <scope>NUCLEOTIDE SEQUENCE [LARGE SCALE GENOMIC DNA]</scope>
    <source>
        <strain evidence="2 3">RS5-5</strain>
    </source>
</reference>
<keyword evidence="3" id="KW-1185">Reference proteome</keyword>
<dbReference type="Pfam" id="PF00583">
    <property type="entry name" value="Acetyltransf_1"/>
    <property type="match status" value="1"/>
</dbReference>
<organism evidence="2 3">
    <name type="scientific">Parerythrobacter lacustris</name>
    <dbReference type="NCBI Taxonomy" id="2969984"/>
    <lineage>
        <taxon>Bacteria</taxon>
        <taxon>Pseudomonadati</taxon>
        <taxon>Pseudomonadota</taxon>
        <taxon>Alphaproteobacteria</taxon>
        <taxon>Sphingomonadales</taxon>
        <taxon>Erythrobacteraceae</taxon>
        <taxon>Parerythrobacter</taxon>
    </lineage>
</organism>
<dbReference type="PANTHER" id="PTHR43415:SF3">
    <property type="entry name" value="GNAT-FAMILY ACETYLTRANSFERASE"/>
    <property type="match status" value="1"/>
</dbReference>